<dbReference type="AlphaFoldDB" id="A0AAN8DRK4"/>
<feature type="region of interest" description="Disordered" evidence="1">
    <location>
        <begin position="90"/>
        <end position="143"/>
    </location>
</feature>
<reference evidence="2 3" key="1">
    <citation type="journal article" date="2023" name="Mol. Biol. Evol.">
        <title>Genomics of Secondarily Temperate Adaptation in the Only Non-Antarctic Icefish.</title>
        <authorList>
            <person name="Rivera-Colon A.G."/>
            <person name="Rayamajhi N."/>
            <person name="Minhas B.F."/>
            <person name="Madrigal G."/>
            <person name="Bilyk K.T."/>
            <person name="Yoon V."/>
            <person name="Hune M."/>
            <person name="Gregory S."/>
            <person name="Cheng C.H.C."/>
            <person name="Catchen J.M."/>
        </authorList>
    </citation>
    <scope>NUCLEOTIDE SEQUENCE [LARGE SCALE GENOMIC DNA]</scope>
    <source>
        <tissue evidence="2">White muscle</tissue>
    </source>
</reference>
<dbReference type="Proteomes" id="UP001331515">
    <property type="component" value="Unassembled WGS sequence"/>
</dbReference>
<accession>A0AAN8DRK4</accession>
<organism evidence="2 3">
    <name type="scientific">Champsocephalus gunnari</name>
    <name type="common">Mackerel icefish</name>
    <dbReference type="NCBI Taxonomy" id="52237"/>
    <lineage>
        <taxon>Eukaryota</taxon>
        <taxon>Metazoa</taxon>
        <taxon>Chordata</taxon>
        <taxon>Craniata</taxon>
        <taxon>Vertebrata</taxon>
        <taxon>Euteleostomi</taxon>
        <taxon>Actinopterygii</taxon>
        <taxon>Neopterygii</taxon>
        <taxon>Teleostei</taxon>
        <taxon>Neoteleostei</taxon>
        <taxon>Acanthomorphata</taxon>
        <taxon>Eupercaria</taxon>
        <taxon>Perciformes</taxon>
        <taxon>Notothenioidei</taxon>
        <taxon>Channichthyidae</taxon>
        <taxon>Champsocephalus</taxon>
    </lineage>
</organism>
<feature type="compositionally biased region" description="Low complexity" evidence="1">
    <location>
        <begin position="109"/>
        <end position="124"/>
    </location>
</feature>
<evidence type="ECO:0000313" key="3">
    <source>
        <dbReference type="Proteomes" id="UP001331515"/>
    </source>
</evidence>
<gene>
    <name evidence="2" type="ORF">CgunFtcFv8_012929</name>
</gene>
<name>A0AAN8DRK4_CHAGU</name>
<evidence type="ECO:0000256" key="1">
    <source>
        <dbReference type="SAM" id="MobiDB-lite"/>
    </source>
</evidence>
<dbReference type="EMBL" id="JAURVH010001518">
    <property type="protein sequence ID" value="KAK5927811.1"/>
    <property type="molecule type" value="Genomic_DNA"/>
</dbReference>
<keyword evidence="3" id="KW-1185">Reference proteome</keyword>
<protein>
    <submittedName>
        <fullName evidence="2">Uncharacterized protein</fullName>
    </submittedName>
</protein>
<sequence>MLRRTTRRGRGGLGEGALCWRVEWLWVFDGAAGRPSALSPDSRASSPCFLLAIARSPHFQRGNKSGLYGPGRLHCTPDGLLKGRITQTGHCSLRDAGSQRSRAGTGGLPSPTSSPPTQSASQPARLAERRLHCHPSWLPSKKP</sequence>
<comment type="caution">
    <text evidence="2">The sequence shown here is derived from an EMBL/GenBank/DDBJ whole genome shotgun (WGS) entry which is preliminary data.</text>
</comment>
<evidence type="ECO:0000313" key="2">
    <source>
        <dbReference type="EMBL" id="KAK5927811.1"/>
    </source>
</evidence>
<proteinExistence type="predicted"/>